<protein>
    <submittedName>
        <fullName evidence="2">Uncharacterized protein</fullName>
    </submittedName>
</protein>
<evidence type="ECO:0000313" key="3">
    <source>
        <dbReference type="Proteomes" id="UP000703269"/>
    </source>
</evidence>
<accession>A0A9P3GFH5</accession>
<gene>
    <name evidence="2" type="ORF">PsYK624_089200</name>
</gene>
<name>A0A9P3GFH5_9APHY</name>
<dbReference type="Proteomes" id="UP000703269">
    <property type="component" value="Unassembled WGS sequence"/>
</dbReference>
<reference evidence="2 3" key="1">
    <citation type="submission" date="2021-08" db="EMBL/GenBank/DDBJ databases">
        <title>Draft Genome Sequence of Phanerochaete sordida strain YK-624.</title>
        <authorList>
            <person name="Mori T."/>
            <person name="Dohra H."/>
            <person name="Suzuki T."/>
            <person name="Kawagishi H."/>
            <person name="Hirai H."/>
        </authorList>
    </citation>
    <scope>NUCLEOTIDE SEQUENCE [LARGE SCALE GENOMIC DNA]</scope>
    <source>
        <strain evidence="2 3">YK-624</strain>
    </source>
</reference>
<sequence>MAAVHRFASRYARTAANRPRDVQESPRAREQPCSGRRHVAPPRARGDCTLAAMLMSRCEGRADRRRPAAISLGLDAVVKQSLGVRAQAVCRLGTQGTAVAVLSVFCADAHPGRARSRHGRCRHPQTAFPMISPAAGHPRGAGRPGPSPAFSRIPRASWHGKADAPSNRVVRGTVPHAPRHERPQKPPRVPAVHRLRAVASTPRARRGVPEACFAVRCAAQDGGREMAPQIQGPGGTGTRRSYVVGGALPPSARCGHAAQPKTPKTLSISQVPADP</sequence>
<feature type="region of interest" description="Disordered" evidence="1">
    <location>
        <begin position="225"/>
        <end position="275"/>
    </location>
</feature>
<organism evidence="2 3">
    <name type="scientific">Phanerochaete sordida</name>
    <dbReference type="NCBI Taxonomy" id="48140"/>
    <lineage>
        <taxon>Eukaryota</taxon>
        <taxon>Fungi</taxon>
        <taxon>Dikarya</taxon>
        <taxon>Basidiomycota</taxon>
        <taxon>Agaricomycotina</taxon>
        <taxon>Agaricomycetes</taxon>
        <taxon>Polyporales</taxon>
        <taxon>Phanerochaetaceae</taxon>
        <taxon>Phanerochaete</taxon>
    </lineage>
</organism>
<proteinExistence type="predicted"/>
<feature type="compositionally biased region" description="Basic and acidic residues" evidence="1">
    <location>
        <begin position="18"/>
        <end position="30"/>
    </location>
</feature>
<evidence type="ECO:0000256" key="1">
    <source>
        <dbReference type="SAM" id="MobiDB-lite"/>
    </source>
</evidence>
<evidence type="ECO:0000313" key="2">
    <source>
        <dbReference type="EMBL" id="GJE92764.1"/>
    </source>
</evidence>
<comment type="caution">
    <text evidence="2">The sequence shown here is derived from an EMBL/GenBank/DDBJ whole genome shotgun (WGS) entry which is preliminary data.</text>
</comment>
<dbReference type="EMBL" id="BPQB01000028">
    <property type="protein sequence ID" value="GJE92764.1"/>
    <property type="molecule type" value="Genomic_DNA"/>
</dbReference>
<feature type="compositionally biased region" description="Polar residues" evidence="1">
    <location>
        <begin position="262"/>
        <end position="275"/>
    </location>
</feature>
<keyword evidence="3" id="KW-1185">Reference proteome</keyword>
<dbReference type="AlphaFoldDB" id="A0A9P3GFH5"/>
<feature type="region of interest" description="Disordered" evidence="1">
    <location>
        <begin position="14"/>
        <end position="42"/>
    </location>
</feature>
<feature type="region of interest" description="Disordered" evidence="1">
    <location>
        <begin position="129"/>
        <end position="187"/>
    </location>
</feature>